<organism evidence="1 2">
    <name type="scientific">Leptospira fluminis</name>
    <dbReference type="NCBI Taxonomy" id="2484979"/>
    <lineage>
        <taxon>Bacteria</taxon>
        <taxon>Pseudomonadati</taxon>
        <taxon>Spirochaetota</taxon>
        <taxon>Spirochaetia</taxon>
        <taxon>Leptospirales</taxon>
        <taxon>Leptospiraceae</taxon>
        <taxon>Leptospira</taxon>
    </lineage>
</organism>
<evidence type="ECO:0000313" key="2">
    <source>
        <dbReference type="Proteomes" id="UP000297855"/>
    </source>
</evidence>
<dbReference type="InterPro" id="IPR036390">
    <property type="entry name" value="WH_DNA-bd_sf"/>
</dbReference>
<dbReference type="Pfam" id="PF02082">
    <property type="entry name" value="Rrf2"/>
    <property type="match status" value="1"/>
</dbReference>
<dbReference type="Gene3D" id="1.10.10.10">
    <property type="entry name" value="Winged helix-like DNA-binding domain superfamily/Winged helix DNA-binding domain"/>
    <property type="match status" value="1"/>
</dbReference>
<dbReference type="PROSITE" id="PS51197">
    <property type="entry name" value="HTH_RRF2_2"/>
    <property type="match status" value="1"/>
</dbReference>
<dbReference type="InterPro" id="IPR036388">
    <property type="entry name" value="WH-like_DNA-bd_sf"/>
</dbReference>
<dbReference type="EMBL" id="RQEV01000007">
    <property type="protein sequence ID" value="TGK20036.1"/>
    <property type="molecule type" value="Genomic_DNA"/>
</dbReference>
<dbReference type="PANTHER" id="PTHR33221:SF15">
    <property type="entry name" value="HTH-TYPE TRANSCRIPTIONAL REGULATOR YWGB-RELATED"/>
    <property type="match status" value="1"/>
</dbReference>
<evidence type="ECO:0000313" key="1">
    <source>
        <dbReference type="EMBL" id="TGK20036.1"/>
    </source>
</evidence>
<comment type="caution">
    <text evidence="1">The sequence shown here is derived from an EMBL/GenBank/DDBJ whole genome shotgun (WGS) entry which is preliminary data.</text>
</comment>
<keyword evidence="2" id="KW-1185">Reference proteome</keyword>
<name>A0A4R9GSC2_9LEPT</name>
<dbReference type="PANTHER" id="PTHR33221">
    <property type="entry name" value="WINGED HELIX-TURN-HELIX TRANSCRIPTIONAL REGULATOR, RRF2 FAMILY"/>
    <property type="match status" value="1"/>
</dbReference>
<dbReference type="AlphaFoldDB" id="A0A4R9GSC2"/>
<dbReference type="RefSeq" id="WP_135812703.1">
    <property type="nucleotide sequence ID" value="NZ_RQEV01000007.1"/>
</dbReference>
<reference evidence="1" key="1">
    <citation type="journal article" date="2019" name="PLoS Negl. Trop. Dis.">
        <title>Revisiting the worldwide diversity of Leptospira species in the environment.</title>
        <authorList>
            <person name="Vincent A.T."/>
            <person name="Schiettekatte O."/>
            <person name="Bourhy P."/>
            <person name="Veyrier F.J."/>
            <person name="Picardeau M."/>
        </authorList>
    </citation>
    <scope>NUCLEOTIDE SEQUENCE [LARGE SCALE GENOMIC DNA]</scope>
    <source>
        <strain evidence="1">SCS5</strain>
    </source>
</reference>
<gene>
    <name evidence="1" type="ORF">EHO61_05860</name>
</gene>
<dbReference type="GO" id="GO:0003700">
    <property type="term" value="F:DNA-binding transcription factor activity"/>
    <property type="evidence" value="ECO:0007669"/>
    <property type="project" value="TreeGrafter"/>
</dbReference>
<sequence length="141" mass="15197">MAANKRFSVAVHTLAVVGYHQRKNSSLVTSEDIAKSVDTNPVVIRNLVRSLKAAGIVESKEGKGGGLLLSKDPKSVTLGEVYRALVPSPVLKENDGNVQKSCQVSCHIKQILKPFLQKADQAVLDTLSHTTLEDVIQAIPK</sequence>
<accession>A0A4R9GSC2</accession>
<proteinExistence type="predicted"/>
<dbReference type="Proteomes" id="UP000297855">
    <property type="component" value="Unassembled WGS sequence"/>
</dbReference>
<dbReference type="GO" id="GO:0005829">
    <property type="term" value="C:cytosol"/>
    <property type="evidence" value="ECO:0007669"/>
    <property type="project" value="TreeGrafter"/>
</dbReference>
<dbReference type="OrthoDB" id="213028at2"/>
<dbReference type="SUPFAM" id="SSF46785">
    <property type="entry name" value="Winged helix' DNA-binding domain"/>
    <property type="match status" value="1"/>
</dbReference>
<protein>
    <submittedName>
        <fullName evidence="1">Rrf2 family transcriptional regulator</fullName>
    </submittedName>
</protein>
<dbReference type="InterPro" id="IPR000944">
    <property type="entry name" value="Tscrpt_reg_Rrf2"/>
</dbReference>